<keyword evidence="3" id="KW-1185">Reference proteome</keyword>
<feature type="region of interest" description="Disordered" evidence="1">
    <location>
        <begin position="1"/>
        <end position="73"/>
    </location>
</feature>
<dbReference type="AlphaFoldDB" id="A0A2H9TMC6"/>
<accession>A0A2H9TMC6</accession>
<comment type="caution">
    <text evidence="2">The sequence shown here is derived from an EMBL/GenBank/DDBJ whole genome shotgun (WGS) entry which is preliminary data.</text>
</comment>
<dbReference type="Proteomes" id="UP000240830">
    <property type="component" value="Unassembled WGS sequence"/>
</dbReference>
<organism evidence="2 3">
    <name type="scientific">Paramicrosporidium saccamoebae</name>
    <dbReference type="NCBI Taxonomy" id="1246581"/>
    <lineage>
        <taxon>Eukaryota</taxon>
        <taxon>Fungi</taxon>
        <taxon>Fungi incertae sedis</taxon>
        <taxon>Cryptomycota</taxon>
        <taxon>Cryptomycota incertae sedis</taxon>
        <taxon>Paramicrosporidium</taxon>
    </lineage>
</organism>
<evidence type="ECO:0000313" key="3">
    <source>
        <dbReference type="Proteomes" id="UP000240830"/>
    </source>
</evidence>
<protein>
    <submittedName>
        <fullName evidence="2">Uncharacterized protein</fullName>
    </submittedName>
</protein>
<proteinExistence type="predicted"/>
<dbReference type="EMBL" id="MTSL01000096">
    <property type="protein sequence ID" value="PJF18905.1"/>
    <property type="molecule type" value="Genomic_DNA"/>
</dbReference>
<evidence type="ECO:0000313" key="2">
    <source>
        <dbReference type="EMBL" id="PJF18905.1"/>
    </source>
</evidence>
<evidence type="ECO:0000256" key="1">
    <source>
        <dbReference type="SAM" id="MobiDB-lite"/>
    </source>
</evidence>
<name>A0A2H9TMC6_9FUNG</name>
<gene>
    <name evidence="2" type="ORF">PSACC_01280</name>
</gene>
<reference evidence="2 3" key="1">
    <citation type="submission" date="2016-10" db="EMBL/GenBank/DDBJ databases">
        <title>The genome of Paramicrosporidium saccamoebae is the missing link in understanding Cryptomycota and Microsporidia evolution.</title>
        <authorList>
            <person name="Quandt C.A."/>
            <person name="Beaudet D."/>
            <person name="Corsaro D."/>
            <person name="Michel R."/>
            <person name="Corradi N."/>
            <person name="James T."/>
        </authorList>
    </citation>
    <scope>NUCLEOTIDE SEQUENCE [LARGE SCALE GENOMIC DNA]</scope>
    <source>
        <strain evidence="2 3">KSL3</strain>
    </source>
</reference>
<sequence>MVSWFQELQGSLSPTEERSNKRKRSSSSDEERPKKRQRSSSSDEERPKKRAKPSDTKPPTSTPPPVASVTPNDTKLVDITTPKSLLAQFGVGLDLNTPVGRIFTILSKTQPGENLFGHYIELAELGSQLDFKSLNLTLEMFRKLARNDNDAIAENFIFAGLIASDCPVIALKDVETIVGNQH</sequence>
<feature type="compositionally biased region" description="Basic and acidic residues" evidence="1">
    <location>
        <begin position="41"/>
        <end position="55"/>
    </location>
</feature>
<feature type="compositionally biased region" description="Polar residues" evidence="1">
    <location>
        <begin position="1"/>
        <end position="14"/>
    </location>
</feature>